<dbReference type="EMBL" id="WIGN01000030">
    <property type="protein sequence ID" value="KAF6816123.1"/>
    <property type="molecule type" value="Genomic_DNA"/>
</dbReference>
<comment type="caution">
    <text evidence="2">The sequence shown here is derived from an EMBL/GenBank/DDBJ whole genome shotgun (WGS) entry which is preliminary data.</text>
</comment>
<feature type="compositionally biased region" description="Polar residues" evidence="1">
    <location>
        <begin position="34"/>
        <end position="50"/>
    </location>
</feature>
<keyword evidence="3" id="KW-1185">Reference proteome</keyword>
<proteinExistence type="predicted"/>
<dbReference type="Proteomes" id="UP000652219">
    <property type="component" value="Unassembled WGS sequence"/>
</dbReference>
<feature type="region of interest" description="Disordered" evidence="1">
    <location>
        <begin position="16"/>
        <end position="85"/>
    </location>
</feature>
<sequence>MASGNTTTLTERLTQFLRISKGESPKITSRPGPSLSNDDPQGSSLTISSTAPPPKESEKTDGESSTADFAPTVQGSHGVQCLHLPPELDGGNASLSSTISCGRTKASSAPGLRQGEKTTDSFTEGKPPIFTREIDHPEVRRYRDTEIYVTDIPIPSNTRSAYDEFIEKFRCNFNEVERQMFADQCRHRRLRKQGRQLTKFMLEFRISGRPNRRASRSVDLSPCLWILCGSEWCQKRISDVAKALEVPVTLSTQPIEVHYPLPILCSRKVTIPLSRLPYDAVQHTGVAHMGGTILYHIEDRALLPEESICGMLCCATFLRNGVIVEQQISRIGGILSSFLIRGEEEMPTISPIVMTTSHGIFDHVWLENALRDTRGGDETETDSASSDSEPEDAPMAPDQGLLLGARVLSDTLSWTPLEDLVGLNYLGATLSNLRPPGTASIPADYALLSSASLNDNEKTRSQFQVADITNFVPNEQLTEGPVSLIIGHDEISEASLIPGYVRLPVETAELKVRKIKIAAPLGNYSSSHFSQHFYLGCLFPSQQQGCRERGSVKGRGFAVCLSRHTPRSHWPYS</sequence>
<reference evidence="2 3" key="1">
    <citation type="journal article" date="2020" name="Phytopathology">
        <title>Genome Sequence Resources of Colletotrichum truncatum, C. plurivorum, C. musicola, and C. sojae: Four Species Pathogenic to Soybean (Glycine max).</title>
        <authorList>
            <person name="Rogerio F."/>
            <person name="Boufleur T.R."/>
            <person name="Ciampi-Guillardi M."/>
            <person name="Sukno S.A."/>
            <person name="Thon M.R."/>
            <person name="Massola Junior N.S."/>
            <person name="Baroncelli R."/>
        </authorList>
    </citation>
    <scope>NUCLEOTIDE SEQUENCE [LARGE SCALE GENOMIC DNA]</scope>
    <source>
        <strain evidence="2 3">LFN0009</strain>
    </source>
</reference>
<accession>A0A8H6N1I7</accession>
<dbReference type="AlphaFoldDB" id="A0A8H6N1I7"/>
<feature type="region of interest" description="Disordered" evidence="1">
    <location>
        <begin position="100"/>
        <end position="129"/>
    </location>
</feature>
<feature type="region of interest" description="Disordered" evidence="1">
    <location>
        <begin position="372"/>
        <end position="397"/>
    </location>
</feature>
<evidence type="ECO:0000313" key="3">
    <source>
        <dbReference type="Proteomes" id="UP000652219"/>
    </source>
</evidence>
<protein>
    <submittedName>
        <fullName evidence="2">Uncharacterized protein</fullName>
    </submittedName>
</protein>
<organism evidence="2 3">
    <name type="scientific">Colletotrichum sojae</name>
    <dbReference type="NCBI Taxonomy" id="2175907"/>
    <lineage>
        <taxon>Eukaryota</taxon>
        <taxon>Fungi</taxon>
        <taxon>Dikarya</taxon>
        <taxon>Ascomycota</taxon>
        <taxon>Pezizomycotina</taxon>
        <taxon>Sordariomycetes</taxon>
        <taxon>Hypocreomycetidae</taxon>
        <taxon>Glomerellales</taxon>
        <taxon>Glomerellaceae</taxon>
        <taxon>Colletotrichum</taxon>
        <taxon>Colletotrichum orchidearum species complex</taxon>
    </lineage>
</organism>
<evidence type="ECO:0000313" key="2">
    <source>
        <dbReference type="EMBL" id="KAF6816123.1"/>
    </source>
</evidence>
<feature type="compositionally biased region" description="Polar residues" evidence="1">
    <location>
        <begin position="63"/>
        <end position="77"/>
    </location>
</feature>
<gene>
    <name evidence="2" type="ORF">CSOJ01_03186</name>
</gene>
<name>A0A8H6N1I7_9PEZI</name>
<evidence type="ECO:0000256" key="1">
    <source>
        <dbReference type="SAM" id="MobiDB-lite"/>
    </source>
</evidence>